<protein>
    <recommendedName>
        <fullName evidence="4">Ketoreductase (KR) domain-containing protein</fullName>
    </recommendedName>
</protein>
<dbReference type="InterPro" id="IPR036291">
    <property type="entry name" value="NAD(P)-bd_dom_sf"/>
</dbReference>
<dbReference type="EMBL" id="KB822712">
    <property type="protein sequence ID" value="ETN45696.1"/>
    <property type="molecule type" value="Genomic_DNA"/>
</dbReference>
<dbReference type="GO" id="GO:0016616">
    <property type="term" value="F:oxidoreductase activity, acting on the CH-OH group of donors, NAD or NADP as acceptor"/>
    <property type="evidence" value="ECO:0007669"/>
    <property type="project" value="TreeGrafter"/>
</dbReference>
<comment type="similarity">
    <text evidence="1">Belongs to the short-chain dehydrogenases/reductases (SDR) family.</text>
</comment>
<dbReference type="GO" id="GO:0048038">
    <property type="term" value="F:quinone binding"/>
    <property type="evidence" value="ECO:0007669"/>
    <property type="project" value="TreeGrafter"/>
</dbReference>
<accession>W2SAD9</accession>
<dbReference type="Gene3D" id="3.40.50.720">
    <property type="entry name" value="NAD(P)-binding Rossmann-like Domain"/>
    <property type="match status" value="1"/>
</dbReference>
<dbReference type="VEuPathDB" id="FungiDB:HMPREF1541_09529"/>
<proteinExistence type="inferred from homology"/>
<gene>
    <name evidence="2" type="ORF">HMPREF1541_09529</name>
</gene>
<dbReference type="Pfam" id="PF00106">
    <property type="entry name" value="adh_short"/>
    <property type="match status" value="1"/>
</dbReference>
<evidence type="ECO:0000313" key="3">
    <source>
        <dbReference type="Proteomes" id="UP000030752"/>
    </source>
</evidence>
<dbReference type="CDD" id="cd05233">
    <property type="entry name" value="SDR_c"/>
    <property type="match status" value="1"/>
</dbReference>
<keyword evidence="3" id="KW-1185">Reference proteome</keyword>
<dbReference type="SUPFAM" id="SSF51735">
    <property type="entry name" value="NAD(P)-binding Rossmann-fold domains"/>
    <property type="match status" value="1"/>
</dbReference>
<dbReference type="GeneID" id="19976868"/>
<dbReference type="InParanoid" id="W2SAD9"/>
<dbReference type="PANTHER" id="PTHR42760">
    <property type="entry name" value="SHORT-CHAIN DEHYDROGENASES/REDUCTASES FAMILY MEMBER"/>
    <property type="match status" value="1"/>
</dbReference>
<reference evidence="2 3" key="1">
    <citation type="submission" date="2013-03" db="EMBL/GenBank/DDBJ databases">
        <title>The Genome Sequence of Phialophora europaea CBS 101466.</title>
        <authorList>
            <consortium name="The Broad Institute Genomics Platform"/>
            <person name="Cuomo C."/>
            <person name="de Hoog S."/>
            <person name="Gorbushina A."/>
            <person name="Walker B."/>
            <person name="Young S.K."/>
            <person name="Zeng Q."/>
            <person name="Gargeya S."/>
            <person name="Fitzgerald M."/>
            <person name="Haas B."/>
            <person name="Abouelleil A."/>
            <person name="Allen A.W."/>
            <person name="Alvarado L."/>
            <person name="Arachchi H.M."/>
            <person name="Berlin A.M."/>
            <person name="Chapman S.B."/>
            <person name="Gainer-Dewar J."/>
            <person name="Goldberg J."/>
            <person name="Griggs A."/>
            <person name="Gujja S."/>
            <person name="Hansen M."/>
            <person name="Howarth C."/>
            <person name="Imamovic A."/>
            <person name="Ireland A."/>
            <person name="Larimer J."/>
            <person name="McCowan C."/>
            <person name="Murphy C."/>
            <person name="Pearson M."/>
            <person name="Poon T.W."/>
            <person name="Priest M."/>
            <person name="Roberts A."/>
            <person name="Saif S."/>
            <person name="Shea T."/>
            <person name="Sisk P."/>
            <person name="Sykes S."/>
            <person name="Wortman J."/>
            <person name="Nusbaum C."/>
            <person name="Birren B."/>
        </authorList>
    </citation>
    <scope>NUCLEOTIDE SEQUENCE [LARGE SCALE GENOMIC DNA]</scope>
    <source>
        <strain evidence="2 3">CBS 101466</strain>
    </source>
</reference>
<dbReference type="eggNOG" id="KOG1205">
    <property type="taxonomic scope" value="Eukaryota"/>
</dbReference>
<evidence type="ECO:0000313" key="2">
    <source>
        <dbReference type="EMBL" id="ETN45696.1"/>
    </source>
</evidence>
<name>W2SAD9_CYPE1</name>
<dbReference type="GO" id="GO:0006633">
    <property type="term" value="P:fatty acid biosynthetic process"/>
    <property type="evidence" value="ECO:0007669"/>
    <property type="project" value="TreeGrafter"/>
</dbReference>
<dbReference type="RefSeq" id="XP_008712424.1">
    <property type="nucleotide sequence ID" value="XM_008714202.1"/>
</dbReference>
<evidence type="ECO:0008006" key="4">
    <source>
        <dbReference type="Google" id="ProtNLM"/>
    </source>
</evidence>
<organism evidence="2 3">
    <name type="scientific">Cyphellophora europaea (strain CBS 101466)</name>
    <name type="common">Phialophora europaea</name>
    <dbReference type="NCBI Taxonomy" id="1220924"/>
    <lineage>
        <taxon>Eukaryota</taxon>
        <taxon>Fungi</taxon>
        <taxon>Dikarya</taxon>
        <taxon>Ascomycota</taxon>
        <taxon>Pezizomycotina</taxon>
        <taxon>Eurotiomycetes</taxon>
        <taxon>Chaetothyriomycetidae</taxon>
        <taxon>Chaetothyriales</taxon>
        <taxon>Cyphellophoraceae</taxon>
        <taxon>Cyphellophora</taxon>
    </lineage>
</organism>
<dbReference type="OrthoDB" id="1933717at2759"/>
<dbReference type="Proteomes" id="UP000030752">
    <property type="component" value="Unassembled WGS sequence"/>
</dbReference>
<dbReference type="HOGENOM" id="CLU_010194_8_2_1"/>
<dbReference type="InterPro" id="IPR002347">
    <property type="entry name" value="SDR_fam"/>
</dbReference>
<evidence type="ECO:0000256" key="1">
    <source>
        <dbReference type="ARBA" id="ARBA00006484"/>
    </source>
</evidence>
<dbReference type="STRING" id="1220924.W2SAD9"/>
<sequence>MTTKEEIKAVLDSLRDAKVTPFTHDKPYAAILPTRPELSQAGRTILITGGGTGVGLNIGHAFVKASPDTIIILGRRADVLQSAVSALEKEAKSVGVSTRIIARPCDLTNVTEVKAFWKSLANEGITVDVLVHSAAKFTEPKPMLELGADEVWSQIEANTKAPLYFTEQFCAQSMDRRKFIVNLTSAVIHSHRHPAVAIRPAYILSKTTATLFFQLLAQAVSPEHTQIVTMEPGLVYNEYWESLGLPTEYFSNPELSADFAVWAASEEAAFLHGRMAWASWDVDELRAGELRKRIDADPYFLQVSVSGIEFRV</sequence>
<dbReference type="AlphaFoldDB" id="W2SAD9"/>
<dbReference type="PANTHER" id="PTHR42760:SF122">
    <property type="entry name" value="NAD(P)-BINDING PROTEIN"/>
    <property type="match status" value="1"/>
</dbReference>
<dbReference type="PRINTS" id="PR00081">
    <property type="entry name" value="GDHRDH"/>
</dbReference>